<name>A0A095ABN9_LATSK</name>
<dbReference type="Pfam" id="PF13527">
    <property type="entry name" value="Acetyltransf_9"/>
    <property type="match status" value="1"/>
</dbReference>
<dbReference type="PANTHER" id="PTHR37817">
    <property type="entry name" value="N-ACETYLTRANSFERASE EIS"/>
    <property type="match status" value="1"/>
</dbReference>
<proteinExistence type="predicted"/>
<dbReference type="InterPro" id="IPR036527">
    <property type="entry name" value="SCP2_sterol-bd_dom_sf"/>
</dbReference>
<protein>
    <submittedName>
        <fullName evidence="1">Uncharacterized protein</fullName>
    </submittedName>
</protein>
<dbReference type="InterPro" id="IPR051554">
    <property type="entry name" value="Acetyltransferase_Eis"/>
</dbReference>
<dbReference type="Gene3D" id="3.30.1050.10">
    <property type="entry name" value="SCP2 sterol-binding domain"/>
    <property type="match status" value="1"/>
</dbReference>
<dbReference type="SUPFAM" id="SSF55718">
    <property type="entry name" value="SCP-like"/>
    <property type="match status" value="1"/>
</dbReference>
<accession>A0A095ABN9</accession>
<dbReference type="Gene3D" id="3.40.630.30">
    <property type="match status" value="2"/>
</dbReference>
<dbReference type="InterPro" id="IPR025559">
    <property type="entry name" value="Eis_dom"/>
</dbReference>
<dbReference type="PANTHER" id="PTHR37817:SF1">
    <property type="entry name" value="N-ACETYLTRANSFERASE EIS"/>
    <property type="match status" value="1"/>
</dbReference>
<dbReference type="SUPFAM" id="SSF55729">
    <property type="entry name" value="Acyl-CoA N-acyltransferases (Nat)"/>
    <property type="match status" value="1"/>
</dbReference>
<dbReference type="RefSeq" id="WP_025016193.1">
    <property type="nucleotide sequence ID" value="NZ_BJLN01000003.1"/>
</dbReference>
<dbReference type="InterPro" id="IPR041380">
    <property type="entry name" value="Acetyltransf_17"/>
</dbReference>
<comment type="caution">
    <text evidence="1">The sequence shown here is derived from an EMBL/GenBank/DDBJ whole genome shotgun (WGS) entry which is preliminary data.</text>
</comment>
<dbReference type="AlphaFoldDB" id="A0A095ABN9"/>
<dbReference type="Proteomes" id="UP000239650">
    <property type="component" value="Unassembled WGS sequence"/>
</dbReference>
<dbReference type="InterPro" id="IPR016181">
    <property type="entry name" value="Acyl_CoA_acyltransferase"/>
</dbReference>
<dbReference type="GO" id="GO:0030649">
    <property type="term" value="P:aminoglycoside antibiotic catabolic process"/>
    <property type="evidence" value="ECO:0007669"/>
    <property type="project" value="TreeGrafter"/>
</dbReference>
<dbReference type="Pfam" id="PF17668">
    <property type="entry name" value="Acetyltransf_17"/>
    <property type="match status" value="1"/>
</dbReference>
<dbReference type="InterPro" id="IPR000182">
    <property type="entry name" value="GNAT_dom"/>
</dbReference>
<reference evidence="1 2" key="1">
    <citation type="submission" date="2018-02" db="EMBL/GenBank/DDBJ databases">
        <authorList>
            <person name="Rodrigo-Torres L."/>
            <person name="Arahal R. D."/>
            <person name="Lucena T."/>
        </authorList>
    </citation>
    <scope>NUCLEOTIDE SEQUENCE [LARGE SCALE GENOMIC DNA]</scope>
    <source>
        <strain evidence="1 2">CECT 9267</strain>
    </source>
</reference>
<gene>
    <name evidence="1" type="ORF">LAS9267_01587</name>
</gene>
<dbReference type="EMBL" id="OKRC01000008">
    <property type="protein sequence ID" value="SPE22251.1"/>
    <property type="molecule type" value="Genomic_DNA"/>
</dbReference>
<dbReference type="PROSITE" id="PS51186">
    <property type="entry name" value="GNAT"/>
    <property type="match status" value="1"/>
</dbReference>
<dbReference type="GO" id="GO:0034069">
    <property type="term" value="F:aminoglycoside N-acetyltransferase activity"/>
    <property type="evidence" value="ECO:0007669"/>
    <property type="project" value="TreeGrafter"/>
</dbReference>
<dbReference type="GeneID" id="57133130"/>
<evidence type="ECO:0000313" key="1">
    <source>
        <dbReference type="EMBL" id="SPE22251.1"/>
    </source>
</evidence>
<dbReference type="Pfam" id="PF13530">
    <property type="entry name" value="SCP2_2"/>
    <property type="match status" value="1"/>
</dbReference>
<organism evidence="1 2">
    <name type="scientific">Latilactobacillus sakei</name>
    <name type="common">Lactobacillus sakei</name>
    <dbReference type="NCBI Taxonomy" id="1599"/>
    <lineage>
        <taxon>Bacteria</taxon>
        <taxon>Bacillati</taxon>
        <taxon>Bacillota</taxon>
        <taxon>Bacilli</taxon>
        <taxon>Lactobacillales</taxon>
        <taxon>Lactobacillaceae</taxon>
        <taxon>Latilactobacillus</taxon>
    </lineage>
</organism>
<evidence type="ECO:0000313" key="2">
    <source>
        <dbReference type="Proteomes" id="UP000239650"/>
    </source>
</evidence>
<sequence length="392" mass="44240">MIEKRVLSATDEPAFYDLTQYAFNKPDSEQRRLFFQKLYQNSVGFGVFDQGHLKSSLLATPFDVNFKGQTFKMSGIGYVASYPEFSGQGGISDLMHLAFERMQADGVTLSYLAPFSYPFYRRFGYEQAFEQTCYQIKTANLPRLKFAPDQGYVERLSLSAAVPLISAFQQQHPHNQVGGIQRAAWWWQYNCLKHTDWEVAVYTDGDQQVAGYVIYSRQATTLEIQELLTSTVASQEQLVKFIFKHQSAYQTIRYESGLTTNLGDLLPDPTIVETTTVPYMMARIVSLADFLARYPYEVADLEAVKIAVSDDFLPENSGVWQLSLHAGQPTVTKLASQTADITVTIQQLTKAMMGYRTLASQAHYGQVSGDAVKIAQLSAAFNQTQPMLWDYF</sequence>